<dbReference type="Pfam" id="PF13520">
    <property type="entry name" value="AA_permease_2"/>
    <property type="match status" value="2"/>
</dbReference>
<keyword evidence="7 9" id="KW-0472">Membrane</keyword>
<proteinExistence type="inferred from homology"/>
<dbReference type="Gene3D" id="1.20.1740.10">
    <property type="entry name" value="Amino acid/polyamine transporter I"/>
    <property type="match status" value="1"/>
</dbReference>
<dbReference type="OrthoDB" id="5982228at2759"/>
<reference evidence="10 11" key="1">
    <citation type="submission" date="2015-01" db="EMBL/GenBank/DDBJ databases">
        <title>Genome of allotetraploid Gossypium barbadense reveals genomic plasticity and fiber elongation in cotton evolution.</title>
        <authorList>
            <person name="Chen X."/>
            <person name="Liu X."/>
            <person name="Zhao B."/>
            <person name="Zheng H."/>
            <person name="Hu Y."/>
            <person name="Lu G."/>
            <person name="Yang C."/>
            <person name="Chen J."/>
            <person name="Shan C."/>
            <person name="Zhang L."/>
            <person name="Zhou Y."/>
            <person name="Wang L."/>
            <person name="Guo W."/>
            <person name="Bai Y."/>
            <person name="Ruan J."/>
            <person name="Shangguan X."/>
            <person name="Mao Y."/>
            <person name="Jiang J."/>
            <person name="Zhu Y."/>
            <person name="Lei J."/>
            <person name="Kang H."/>
            <person name="Chen S."/>
            <person name="He X."/>
            <person name="Wang R."/>
            <person name="Wang Y."/>
            <person name="Chen J."/>
            <person name="Wang L."/>
            <person name="Yu S."/>
            <person name="Wang B."/>
            <person name="Wei J."/>
            <person name="Song S."/>
            <person name="Lu X."/>
            <person name="Gao Z."/>
            <person name="Gu W."/>
            <person name="Deng X."/>
            <person name="Ma D."/>
            <person name="Wang S."/>
            <person name="Liang W."/>
            <person name="Fang L."/>
            <person name="Cai C."/>
            <person name="Zhu X."/>
            <person name="Zhou B."/>
            <person name="Zhang Y."/>
            <person name="Chen Z."/>
            <person name="Xu S."/>
            <person name="Zhu R."/>
            <person name="Wang S."/>
            <person name="Zhang T."/>
            <person name="Zhao G."/>
        </authorList>
    </citation>
    <scope>NUCLEOTIDE SEQUENCE [LARGE SCALE GENOMIC DNA]</scope>
    <source>
        <strain evidence="11">cv. Xinhai21</strain>
        <tissue evidence="10">Leaf</tissue>
    </source>
</reference>
<evidence type="ECO:0008006" key="12">
    <source>
        <dbReference type="Google" id="ProtNLM"/>
    </source>
</evidence>
<dbReference type="PIRSF" id="PIRSF006060">
    <property type="entry name" value="AA_transporter"/>
    <property type="match status" value="1"/>
</dbReference>
<dbReference type="InterPro" id="IPR044566">
    <property type="entry name" value="RMV1-like"/>
</dbReference>
<sequence>MLEDSAQDYLLNQEETLPTTTASIHNPKKLSIIPLIFLIYFEVSGGAYGEEAAVGAAGPLWAILGFLIFPFIWSIPEALVTAELATAFPGNGGYVIWAHRAFGPFWGSLMGSWKFLSGVINLASYPVLCVDYIKLVFPLLSSGLPRYAAILFSTLFLSFLNYTEETLPTTTASIHNPKKLSIIPLIFLIYFEVSGGAYGEEAAVGAAGPLWAILGFLIFPFIWSIPEALVTAELATAFPGNGGYVIWAHRAFGPFWGSLMGSWKFLSGVINLASYPVLCVDYIKLVFPLLSSGLPRYAAILFSTLFLSFLNYTGLVIVGYTAVCLGLISLIPFLLLALFSIPMIDPSRWISLGNQGVEKNWSLFFNTLFWNLNFWDNASTLAGEVEQPQKTFPKALFSAGLLTCLAYLVPLLAATGATPLNQQAWVEGYFADVAQIIAGKWLKVFLEIGAVLSIIGLYEAQLSSCVYQLLGMAELGFLPQCFSVRSKWFNTPWVGILVSTSITIGVSFMNFTTLISSVNFLYSLGMLLEFASFLWLRRKLPTMKRPFKVPMKLPGLVVMCLIPSGFLVYIMSVATGTVFSVSCLVTLVTIVWYFVMNFCKSKRLTNVEDEDLE</sequence>
<feature type="transmembrane region" description="Helical" evidence="9">
    <location>
        <begin position="395"/>
        <end position="413"/>
    </location>
</feature>
<dbReference type="EMBL" id="KZ666475">
    <property type="protein sequence ID" value="PPR94621.1"/>
    <property type="molecule type" value="Genomic_DNA"/>
</dbReference>
<feature type="transmembrane region" description="Helical" evidence="9">
    <location>
        <begin position="265"/>
        <end position="287"/>
    </location>
</feature>
<dbReference type="GO" id="GO:0015293">
    <property type="term" value="F:symporter activity"/>
    <property type="evidence" value="ECO:0007669"/>
    <property type="project" value="UniProtKB-KW"/>
</dbReference>
<feature type="transmembrane region" description="Helical" evidence="9">
    <location>
        <begin position="520"/>
        <end position="537"/>
    </location>
</feature>
<feature type="transmembrane region" description="Helical" evidence="9">
    <location>
        <begin position="144"/>
        <end position="162"/>
    </location>
</feature>
<accession>A0A2P5WU65</accession>
<organism evidence="10 11">
    <name type="scientific">Gossypium barbadense</name>
    <name type="common">Sea Island cotton</name>
    <name type="synonym">Hibiscus barbadensis</name>
    <dbReference type="NCBI Taxonomy" id="3634"/>
    <lineage>
        <taxon>Eukaryota</taxon>
        <taxon>Viridiplantae</taxon>
        <taxon>Streptophyta</taxon>
        <taxon>Embryophyta</taxon>
        <taxon>Tracheophyta</taxon>
        <taxon>Spermatophyta</taxon>
        <taxon>Magnoliopsida</taxon>
        <taxon>eudicotyledons</taxon>
        <taxon>Gunneridae</taxon>
        <taxon>Pentapetalae</taxon>
        <taxon>rosids</taxon>
        <taxon>malvids</taxon>
        <taxon>Malvales</taxon>
        <taxon>Malvaceae</taxon>
        <taxon>Malvoideae</taxon>
        <taxon>Gossypium</taxon>
    </lineage>
</organism>
<evidence type="ECO:0000256" key="7">
    <source>
        <dbReference type="ARBA" id="ARBA00023136"/>
    </source>
</evidence>
<protein>
    <recommendedName>
        <fullName evidence="12">Amino acid permease/ SLC12A domain-containing protein</fullName>
    </recommendedName>
</protein>
<keyword evidence="6 9" id="KW-1133">Transmembrane helix</keyword>
<keyword evidence="4 9" id="KW-0812">Transmembrane</keyword>
<feature type="transmembrane region" description="Helical" evidence="9">
    <location>
        <begin position="182"/>
        <end position="199"/>
    </location>
</feature>
<evidence type="ECO:0000256" key="3">
    <source>
        <dbReference type="ARBA" id="ARBA00022475"/>
    </source>
</evidence>
<feature type="transmembrane region" description="Helical" evidence="9">
    <location>
        <begin position="206"/>
        <end position="225"/>
    </location>
</feature>
<evidence type="ECO:0000256" key="1">
    <source>
        <dbReference type="ARBA" id="ARBA00004651"/>
    </source>
</evidence>
<feature type="transmembrane region" description="Helical" evidence="9">
    <location>
        <begin position="318"/>
        <end position="341"/>
    </location>
</feature>
<dbReference type="GO" id="GO:0015203">
    <property type="term" value="F:polyamine transmembrane transporter activity"/>
    <property type="evidence" value="ECO:0007669"/>
    <property type="project" value="UniProtKB-ARBA"/>
</dbReference>
<feature type="transmembrane region" description="Helical" evidence="9">
    <location>
        <begin position="294"/>
        <end position="312"/>
    </location>
</feature>
<dbReference type="PANTHER" id="PTHR45826:SF18">
    <property type="entry name" value="NEUTRAL AMINO ACID TRANSPORTER"/>
    <property type="match status" value="1"/>
</dbReference>
<evidence type="ECO:0000256" key="5">
    <source>
        <dbReference type="ARBA" id="ARBA00022847"/>
    </source>
</evidence>
<feature type="transmembrane region" description="Helical" evidence="9">
    <location>
        <begin position="577"/>
        <end position="595"/>
    </location>
</feature>
<evidence type="ECO:0000256" key="4">
    <source>
        <dbReference type="ARBA" id="ARBA00022692"/>
    </source>
</evidence>
<dbReference type="AlphaFoldDB" id="A0A2P5WU65"/>
<feature type="transmembrane region" description="Helical" evidence="9">
    <location>
        <begin position="115"/>
        <end position="137"/>
    </location>
</feature>
<dbReference type="Proteomes" id="UP000239757">
    <property type="component" value="Unassembled WGS sequence"/>
</dbReference>
<keyword evidence="2" id="KW-0813">Transport</keyword>
<gene>
    <name evidence="10" type="ORF">GOBAR_AA26050</name>
</gene>
<feature type="transmembrane region" description="Helical" evidence="9">
    <location>
        <begin position="30"/>
        <end position="49"/>
    </location>
</feature>
<dbReference type="GO" id="GO:0005886">
    <property type="term" value="C:plasma membrane"/>
    <property type="evidence" value="ECO:0007669"/>
    <property type="project" value="UniProtKB-SubCell"/>
</dbReference>
<evidence type="ECO:0000313" key="11">
    <source>
        <dbReference type="Proteomes" id="UP000239757"/>
    </source>
</evidence>
<dbReference type="InterPro" id="IPR002293">
    <property type="entry name" value="AA/rel_permease1"/>
</dbReference>
<evidence type="ECO:0000256" key="2">
    <source>
        <dbReference type="ARBA" id="ARBA00022448"/>
    </source>
</evidence>
<evidence type="ECO:0000256" key="8">
    <source>
        <dbReference type="ARBA" id="ARBA00024041"/>
    </source>
</evidence>
<feature type="transmembrane region" description="Helical" evidence="9">
    <location>
        <begin position="491"/>
        <end position="514"/>
    </location>
</feature>
<evidence type="ECO:0000256" key="9">
    <source>
        <dbReference type="SAM" id="Phobius"/>
    </source>
</evidence>
<evidence type="ECO:0000313" key="10">
    <source>
        <dbReference type="EMBL" id="PPR94621.1"/>
    </source>
</evidence>
<keyword evidence="5" id="KW-0769">Symport</keyword>
<dbReference type="FunFam" id="1.20.1740.10:FF:000041">
    <property type="entry name" value="Amino acid permease, putative"/>
    <property type="match status" value="1"/>
</dbReference>
<evidence type="ECO:0000256" key="6">
    <source>
        <dbReference type="ARBA" id="ARBA00022989"/>
    </source>
</evidence>
<dbReference type="PANTHER" id="PTHR45826">
    <property type="entry name" value="POLYAMINE TRANSPORTER PUT1"/>
    <property type="match status" value="1"/>
</dbReference>
<keyword evidence="3" id="KW-1003">Cell membrane</keyword>
<name>A0A2P5WU65_GOSBA</name>
<comment type="similarity">
    <text evidence="8">Belongs to the amino acid-polyamine-organocation (APC) superfamily. Polyamine:cation symporter (PHS) (TC 2.A.3.12) family.</text>
</comment>
<feature type="transmembrane region" description="Helical" evidence="9">
    <location>
        <begin position="56"/>
        <end position="75"/>
    </location>
</feature>
<comment type="subcellular location">
    <subcellularLocation>
        <location evidence="1">Cell membrane</location>
        <topology evidence="1">Multi-pass membrane protein</topology>
    </subcellularLocation>
</comment>
<feature type="transmembrane region" description="Helical" evidence="9">
    <location>
        <begin position="549"/>
        <end position="571"/>
    </location>
</feature>